<dbReference type="InterPro" id="IPR035681">
    <property type="entry name" value="ComA-like_MBL"/>
</dbReference>
<evidence type="ECO:0000256" key="2">
    <source>
        <dbReference type="ARBA" id="ARBA00022475"/>
    </source>
</evidence>
<dbReference type="InterPro" id="IPR004797">
    <property type="entry name" value="Competence_ComEC/Rec2"/>
</dbReference>
<reference evidence="8" key="1">
    <citation type="submission" date="2018-01" db="EMBL/GenBank/DDBJ databases">
        <authorList>
            <person name="Yu X.-D."/>
        </authorList>
    </citation>
    <scope>NUCLEOTIDE SEQUENCE</scope>
    <source>
        <strain evidence="8">ZX-21</strain>
    </source>
</reference>
<dbReference type="RefSeq" id="WP_103683942.1">
    <property type="nucleotide sequence ID" value="NZ_PQGG01000019.1"/>
</dbReference>
<keyword evidence="5 6" id="KW-0472">Membrane</keyword>
<feature type="transmembrane region" description="Helical" evidence="6">
    <location>
        <begin position="330"/>
        <end position="347"/>
    </location>
</feature>
<gene>
    <name evidence="8" type="ORF">C0068_07870</name>
</gene>
<proteinExistence type="predicted"/>
<dbReference type="InterPro" id="IPR004477">
    <property type="entry name" value="ComEC_N"/>
</dbReference>
<dbReference type="AlphaFoldDB" id="A0A2S4HH22"/>
<dbReference type="Pfam" id="PF00753">
    <property type="entry name" value="Lactamase_B"/>
    <property type="match status" value="1"/>
</dbReference>
<keyword evidence="4 6" id="KW-1133">Transmembrane helix</keyword>
<feature type="domain" description="Metallo-beta-lactamase" evidence="7">
    <location>
        <begin position="526"/>
        <end position="711"/>
    </location>
</feature>
<dbReference type="InterPro" id="IPR036866">
    <property type="entry name" value="RibonucZ/Hydroxyglut_hydro"/>
</dbReference>
<evidence type="ECO:0000256" key="5">
    <source>
        <dbReference type="ARBA" id="ARBA00023136"/>
    </source>
</evidence>
<dbReference type="PANTHER" id="PTHR30619:SF1">
    <property type="entry name" value="RECOMBINATION PROTEIN 2"/>
    <property type="match status" value="1"/>
</dbReference>
<dbReference type="Pfam" id="PF13567">
    <property type="entry name" value="DUF4131"/>
    <property type="match status" value="1"/>
</dbReference>
<dbReference type="InterPro" id="IPR001279">
    <property type="entry name" value="Metallo-B-lactamas"/>
</dbReference>
<feature type="transmembrane region" description="Helical" evidence="6">
    <location>
        <begin position="48"/>
        <end position="65"/>
    </location>
</feature>
<evidence type="ECO:0000256" key="1">
    <source>
        <dbReference type="ARBA" id="ARBA00004651"/>
    </source>
</evidence>
<evidence type="ECO:0000259" key="7">
    <source>
        <dbReference type="SMART" id="SM00849"/>
    </source>
</evidence>
<comment type="subcellular location">
    <subcellularLocation>
        <location evidence="1">Cell membrane</location>
        <topology evidence="1">Multi-pass membrane protein</topology>
    </subcellularLocation>
</comment>
<dbReference type="EMBL" id="PQGG01000019">
    <property type="protein sequence ID" value="POP53001.1"/>
    <property type="molecule type" value="Genomic_DNA"/>
</dbReference>
<feature type="transmembrane region" description="Helical" evidence="6">
    <location>
        <begin position="251"/>
        <end position="270"/>
    </location>
</feature>
<evidence type="ECO:0000313" key="9">
    <source>
        <dbReference type="Proteomes" id="UP000237222"/>
    </source>
</evidence>
<dbReference type="OrthoDB" id="9761531at2"/>
<dbReference type="InterPro" id="IPR052159">
    <property type="entry name" value="Competence_DNA_uptake"/>
</dbReference>
<feature type="transmembrane region" description="Helical" evidence="6">
    <location>
        <begin position="6"/>
        <end position="36"/>
    </location>
</feature>
<dbReference type="PANTHER" id="PTHR30619">
    <property type="entry name" value="DNA INTERNALIZATION/COMPETENCE PROTEIN COMEC/REC2"/>
    <property type="match status" value="1"/>
</dbReference>
<evidence type="ECO:0000256" key="3">
    <source>
        <dbReference type="ARBA" id="ARBA00022692"/>
    </source>
</evidence>
<dbReference type="NCBIfam" id="TIGR00360">
    <property type="entry name" value="ComEC_N-term"/>
    <property type="match status" value="1"/>
</dbReference>
<name>A0A2S4HH22_9GAMM</name>
<dbReference type="NCBIfam" id="TIGR00361">
    <property type="entry name" value="ComEC_Rec2"/>
    <property type="match status" value="1"/>
</dbReference>
<evidence type="ECO:0000313" key="8">
    <source>
        <dbReference type="EMBL" id="POP53001.1"/>
    </source>
</evidence>
<dbReference type="SUPFAM" id="SSF56281">
    <property type="entry name" value="Metallo-hydrolase/oxidoreductase"/>
    <property type="match status" value="1"/>
</dbReference>
<protein>
    <submittedName>
        <fullName evidence="8">DNA internalization-related competence protein ComEC/Rec2</fullName>
    </submittedName>
</protein>
<dbReference type="SMART" id="SM00849">
    <property type="entry name" value="Lactamase_B"/>
    <property type="match status" value="1"/>
</dbReference>
<evidence type="ECO:0000256" key="6">
    <source>
        <dbReference type="SAM" id="Phobius"/>
    </source>
</evidence>
<feature type="transmembrane region" description="Helical" evidence="6">
    <location>
        <begin position="466"/>
        <end position="487"/>
    </location>
</feature>
<accession>A0A2S4HH22</accession>
<keyword evidence="2" id="KW-1003">Cell membrane</keyword>
<comment type="caution">
    <text evidence="8">The sequence shown here is derived from an EMBL/GenBank/DDBJ whole genome shotgun (WGS) entry which is preliminary data.</text>
</comment>
<feature type="transmembrane region" description="Helical" evidence="6">
    <location>
        <begin position="410"/>
        <end position="434"/>
    </location>
</feature>
<feature type="transmembrane region" description="Helical" evidence="6">
    <location>
        <begin position="384"/>
        <end position="404"/>
    </location>
</feature>
<dbReference type="GO" id="GO:0030420">
    <property type="term" value="P:establishment of competence for transformation"/>
    <property type="evidence" value="ECO:0007669"/>
    <property type="project" value="InterPro"/>
</dbReference>
<dbReference type="GO" id="GO:0005886">
    <property type="term" value="C:plasma membrane"/>
    <property type="evidence" value="ECO:0007669"/>
    <property type="project" value="UniProtKB-SubCell"/>
</dbReference>
<dbReference type="Gene3D" id="3.60.15.10">
    <property type="entry name" value="Ribonuclease Z/Hydroxyacylglutathione hydrolase-like"/>
    <property type="match status" value="1"/>
</dbReference>
<feature type="transmembrane region" description="Helical" evidence="6">
    <location>
        <begin position="282"/>
        <end position="300"/>
    </location>
</feature>
<dbReference type="InterPro" id="IPR025405">
    <property type="entry name" value="DUF4131"/>
</dbReference>
<organism evidence="8 9">
    <name type="scientific">Zhongshania marina</name>
    <dbReference type="NCBI Taxonomy" id="2304603"/>
    <lineage>
        <taxon>Bacteria</taxon>
        <taxon>Pseudomonadati</taxon>
        <taxon>Pseudomonadota</taxon>
        <taxon>Gammaproteobacteria</taxon>
        <taxon>Cellvibrionales</taxon>
        <taxon>Spongiibacteraceae</taxon>
        <taxon>Zhongshania</taxon>
    </lineage>
</organism>
<dbReference type="Pfam" id="PF03772">
    <property type="entry name" value="Competence"/>
    <property type="match status" value="1"/>
</dbReference>
<evidence type="ECO:0000256" key="4">
    <source>
        <dbReference type="ARBA" id="ARBA00022989"/>
    </source>
</evidence>
<dbReference type="CDD" id="cd07731">
    <property type="entry name" value="ComA-like_MBL-fold"/>
    <property type="match status" value="1"/>
</dbReference>
<dbReference type="Proteomes" id="UP000237222">
    <property type="component" value="Unassembled WGS sequence"/>
</dbReference>
<keyword evidence="3 6" id="KW-0812">Transmembrane</keyword>
<sequence length="785" mass="86308">MLSWMTAAIVGIFAIAFAPILPSYSLLLAMLGLASIFQLHSRSSRSRVILAFVLAFCYAGLYGHWRVALLLPAHLSGSDFVANIKVLNIPEERLGFSRYYRFDAMLTELSCKEDIQDSYCDSSQPLLDRRRVQLNWYADSPPQQGQVLKGAIRLRRPHGYQSPAAFDYGRWMFANGYSASGYVLHPEQVVYLSHRSGFSFNSLRQGVIASLGNKLTHYQHGHIMAALLYADRSGIDRQQWQVFSRTGTSHLMAISGMHIGIVLAWGFLIARGIGLLIPRVNSLFVGAGVALVFALAYSALAGFSVPTQRALIMAAVALLAFCLRRNISIWQAYVTAMLLVLLVDPIAPHRAGFSLSFAAVAVLLFAFQGRRSGGLLRSIFQSQWVVLLGLIPLLMMWGYGLSLISFPVNLIAIPLVTLLVLPLLFCGLLLLGLAPPLAEHSWRAADCLLEVLLHGLTWAAELFPQFIIPSSYLAFFFASVSILVLMLPRGVPAKYLALIPLLAIMLSPSPRPKHGSAWVTVLDVGQGLAVLVQTHSKALLYDVGPDFSSGFNSADAVVIPALRSFGIDELAMLVISHADKDHAGAAPALLKEIKVGQLVLGEALERVELPSIYCKDSYRWEWDAVQFEFLMPEKGGHGGNNASCVLRIRAGGSSVLLSGDIETDIERELLAEGRDLRAALLIAPHHGSNTSSSAEFIQAVSPQQVVFSAGMNNHYGHPALKVLRRYDNIASRCWSTAKHGSIQFHATAEGLRVEKIWGGRRYYWQNERKFSDNTDEICSNLHSER</sequence>
<feature type="transmembrane region" description="Helical" evidence="6">
    <location>
        <begin position="353"/>
        <end position="372"/>
    </location>
</feature>